<keyword evidence="2 5" id="KW-0812">Transmembrane</keyword>
<keyword evidence="3 5" id="KW-1133">Transmembrane helix</keyword>
<gene>
    <name evidence="7" type="ORF">XAT740_LOCUS12832</name>
</gene>
<feature type="transmembrane region" description="Helical" evidence="5">
    <location>
        <begin position="171"/>
        <end position="193"/>
    </location>
</feature>
<protein>
    <recommendedName>
        <fullName evidence="6">G-protein coupled receptors family 1 profile domain-containing protein</fullName>
    </recommendedName>
</protein>
<dbReference type="GO" id="GO:0016020">
    <property type="term" value="C:membrane"/>
    <property type="evidence" value="ECO:0007669"/>
    <property type="project" value="UniProtKB-SubCell"/>
</dbReference>
<keyword evidence="8" id="KW-1185">Reference proteome</keyword>
<dbReference type="Gene3D" id="1.20.1070.10">
    <property type="entry name" value="Rhodopsin 7-helix transmembrane proteins"/>
    <property type="match status" value="1"/>
</dbReference>
<evidence type="ECO:0000256" key="3">
    <source>
        <dbReference type="ARBA" id="ARBA00022989"/>
    </source>
</evidence>
<evidence type="ECO:0000256" key="5">
    <source>
        <dbReference type="SAM" id="Phobius"/>
    </source>
</evidence>
<comment type="caution">
    <text evidence="7">The sequence shown here is derived from an EMBL/GenBank/DDBJ whole genome shotgun (WGS) entry which is preliminary data.</text>
</comment>
<dbReference type="AlphaFoldDB" id="A0A814G9E9"/>
<proteinExistence type="predicted"/>
<name>A0A814G9E9_ADIRI</name>
<feature type="transmembrane region" description="Helical" evidence="5">
    <location>
        <begin position="270"/>
        <end position="290"/>
    </location>
</feature>
<feature type="transmembrane region" description="Helical" evidence="5">
    <location>
        <begin position="129"/>
        <end position="151"/>
    </location>
</feature>
<evidence type="ECO:0000256" key="4">
    <source>
        <dbReference type="ARBA" id="ARBA00023136"/>
    </source>
</evidence>
<keyword evidence="4 5" id="KW-0472">Membrane</keyword>
<feature type="transmembrane region" description="Helical" evidence="5">
    <location>
        <begin position="220"/>
        <end position="244"/>
    </location>
</feature>
<organism evidence="7 8">
    <name type="scientific">Adineta ricciae</name>
    <name type="common">Rotifer</name>
    <dbReference type="NCBI Taxonomy" id="249248"/>
    <lineage>
        <taxon>Eukaryota</taxon>
        <taxon>Metazoa</taxon>
        <taxon>Spiralia</taxon>
        <taxon>Gnathifera</taxon>
        <taxon>Rotifera</taxon>
        <taxon>Eurotatoria</taxon>
        <taxon>Bdelloidea</taxon>
        <taxon>Adinetida</taxon>
        <taxon>Adinetidae</taxon>
        <taxon>Adineta</taxon>
    </lineage>
</organism>
<evidence type="ECO:0000313" key="7">
    <source>
        <dbReference type="EMBL" id="CAF0993664.1"/>
    </source>
</evidence>
<sequence>MNTAAVDKLTNDITLYIPIVIIFVGNIGSLLNLLTFTSKELRRNSCGWYFLMSSLFDISLINFAVITRLCSDHFGSNYQNTSRTYCKLRIYTTWTLPCISTAYLVLSSLDRCWSTSEKTRYRAFSQIKVAHRITIVPIILYCLTNSHQFFYFDLRPKCVAQPGAYSIFLSAYSIVWTSLIPQSLLLIFGLITYRNIRISRRRLAQEIQTDKKKSRTDMHLIKMTLIQVIGSTILLNIRTIYYAYSVLSPDAGKSDLQKAWENFLYQISNYFFYANFCKSFYLNTLMSNLFRQVLLKRLKFCLSKIAPENFRIHPNTTSNATVN</sequence>
<dbReference type="InterPro" id="IPR052954">
    <property type="entry name" value="GPCR-Ligand_Int"/>
</dbReference>
<feature type="transmembrane region" description="Helical" evidence="5">
    <location>
        <begin position="89"/>
        <end position="109"/>
    </location>
</feature>
<feature type="transmembrane region" description="Helical" evidence="5">
    <location>
        <begin position="15"/>
        <end position="36"/>
    </location>
</feature>
<feature type="domain" description="G-protein coupled receptors family 1 profile" evidence="6">
    <location>
        <begin position="28"/>
        <end position="283"/>
    </location>
</feature>
<dbReference type="EMBL" id="CAJNOR010000731">
    <property type="protein sequence ID" value="CAF0993664.1"/>
    <property type="molecule type" value="Genomic_DNA"/>
</dbReference>
<accession>A0A814G9E9</accession>
<comment type="subcellular location">
    <subcellularLocation>
        <location evidence="1">Membrane</location>
    </subcellularLocation>
</comment>
<evidence type="ECO:0000256" key="1">
    <source>
        <dbReference type="ARBA" id="ARBA00004370"/>
    </source>
</evidence>
<dbReference type="Proteomes" id="UP000663828">
    <property type="component" value="Unassembled WGS sequence"/>
</dbReference>
<dbReference type="PROSITE" id="PS50262">
    <property type="entry name" value="G_PROTEIN_RECEP_F1_2"/>
    <property type="match status" value="1"/>
</dbReference>
<feature type="transmembrane region" description="Helical" evidence="5">
    <location>
        <begin position="48"/>
        <end position="69"/>
    </location>
</feature>
<dbReference type="PANTHER" id="PTHR46641">
    <property type="entry name" value="FMRFAMIDE RECEPTOR-RELATED"/>
    <property type="match status" value="1"/>
</dbReference>
<reference evidence="7" key="1">
    <citation type="submission" date="2021-02" db="EMBL/GenBank/DDBJ databases">
        <authorList>
            <person name="Nowell W R."/>
        </authorList>
    </citation>
    <scope>NUCLEOTIDE SEQUENCE</scope>
</reference>
<evidence type="ECO:0000256" key="2">
    <source>
        <dbReference type="ARBA" id="ARBA00022692"/>
    </source>
</evidence>
<evidence type="ECO:0000259" key="6">
    <source>
        <dbReference type="PROSITE" id="PS50262"/>
    </source>
</evidence>
<evidence type="ECO:0000313" key="8">
    <source>
        <dbReference type="Proteomes" id="UP000663828"/>
    </source>
</evidence>
<dbReference type="SUPFAM" id="SSF81321">
    <property type="entry name" value="Family A G protein-coupled receptor-like"/>
    <property type="match status" value="1"/>
</dbReference>
<dbReference type="InterPro" id="IPR017452">
    <property type="entry name" value="GPCR_Rhodpsn_7TM"/>
</dbReference>